<evidence type="ECO:0000313" key="2">
    <source>
        <dbReference type="Proteomes" id="UP000807469"/>
    </source>
</evidence>
<accession>A0A9P5ZEU4</accession>
<dbReference type="OrthoDB" id="3053135at2759"/>
<proteinExistence type="predicted"/>
<dbReference type="AlphaFoldDB" id="A0A9P5ZEU4"/>
<evidence type="ECO:0000313" key="1">
    <source>
        <dbReference type="EMBL" id="KAF9486122.1"/>
    </source>
</evidence>
<dbReference type="EMBL" id="MU155131">
    <property type="protein sequence ID" value="KAF9486122.1"/>
    <property type="molecule type" value="Genomic_DNA"/>
</dbReference>
<protein>
    <submittedName>
        <fullName evidence="1">Uncharacterized protein</fullName>
    </submittedName>
</protein>
<organism evidence="1 2">
    <name type="scientific">Pholiota conissans</name>
    <dbReference type="NCBI Taxonomy" id="109636"/>
    <lineage>
        <taxon>Eukaryota</taxon>
        <taxon>Fungi</taxon>
        <taxon>Dikarya</taxon>
        <taxon>Basidiomycota</taxon>
        <taxon>Agaricomycotina</taxon>
        <taxon>Agaricomycetes</taxon>
        <taxon>Agaricomycetidae</taxon>
        <taxon>Agaricales</taxon>
        <taxon>Agaricineae</taxon>
        <taxon>Strophariaceae</taxon>
        <taxon>Pholiota</taxon>
    </lineage>
</organism>
<name>A0A9P5ZEU4_9AGAR</name>
<dbReference type="Proteomes" id="UP000807469">
    <property type="component" value="Unassembled WGS sequence"/>
</dbReference>
<gene>
    <name evidence="1" type="ORF">BDN70DRAFT_236153</name>
</gene>
<keyword evidence="2" id="KW-1185">Reference proteome</keyword>
<comment type="caution">
    <text evidence="1">The sequence shown here is derived from an EMBL/GenBank/DDBJ whole genome shotgun (WGS) entry which is preliminary data.</text>
</comment>
<sequence length="293" mass="32180">MFRFGICNPTDIAATAATHTRAILRNRSAMQGVIESLHTLAVSHITYSRSLALVVRQVLYNLIAIDRDIAEAFRETFIDEVTYTFFEFWAQFLEYPAQRSTLHSDALKSAHRLAVCAFIGDLLYAGMLTCAKFEWCAVYLMHRVRSGRLLQCIYALFAHGCAHRPCEVSPGFLEECMAILRGRCARYLGFTKDAQYLRVLLTALAFEARSLTASQSFVHFIDPHLDLNSAITASVCHAACHSDGSVGGNPSTQYSSGLGSSTGLPRVSPVLSASSASSEELLELAVPLTTEEP</sequence>
<reference evidence="1" key="1">
    <citation type="submission" date="2020-11" db="EMBL/GenBank/DDBJ databases">
        <authorList>
            <consortium name="DOE Joint Genome Institute"/>
            <person name="Ahrendt S."/>
            <person name="Riley R."/>
            <person name="Andreopoulos W."/>
            <person name="Labutti K."/>
            <person name="Pangilinan J."/>
            <person name="Ruiz-Duenas F.J."/>
            <person name="Barrasa J.M."/>
            <person name="Sanchez-Garcia M."/>
            <person name="Camarero S."/>
            <person name="Miyauchi S."/>
            <person name="Serrano A."/>
            <person name="Linde D."/>
            <person name="Babiker R."/>
            <person name="Drula E."/>
            <person name="Ayuso-Fernandez I."/>
            <person name="Pacheco R."/>
            <person name="Padilla G."/>
            <person name="Ferreira P."/>
            <person name="Barriuso J."/>
            <person name="Kellner H."/>
            <person name="Castanera R."/>
            <person name="Alfaro M."/>
            <person name="Ramirez L."/>
            <person name="Pisabarro A.G."/>
            <person name="Kuo A."/>
            <person name="Tritt A."/>
            <person name="Lipzen A."/>
            <person name="He G."/>
            <person name="Yan M."/>
            <person name="Ng V."/>
            <person name="Cullen D."/>
            <person name="Martin F."/>
            <person name="Rosso M.-N."/>
            <person name="Henrissat B."/>
            <person name="Hibbett D."/>
            <person name="Martinez A.T."/>
            <person name="Grigoriev I.V."/>
        </authorList>
    </citation>
    <scope>NUCLEOTIDE SEQUENCE</scope>
    <source>
        <strain evidence="1">CIRM-BRFM 674</strain>
    </source>
</reference>